<dbReference type="Proteomes" id="UP001597389">
    <property type="component" value="Unassembled WGS sequence"/>
</dbReference>
<gene>
    <name evidence="2" type="ORF">ACFSW8_15515</name>
</gene>
<feature type="signal peptide" evidence="1">
    <location>
        <begin position="1"/>
        <end position="17"/>
    </location>
</feature>
<protein>
    <submittedName>
        <fullName evidence="2">Uncharacterized protein</fullName>
    </submittedName>
</protein>
<dbReference type="RefSeq" id="WP_377178715.1">
    <property type="nucleotide sequence ID" value="NZ_JBHUJB010000076.1"/>
</dbReference>
<keyword evidence="1" id="KW-0732">Signal</keyword>
<feature type="chain" id="PRO_5047502447" evidence="1">
    <location>
        <begin position="18"/>
        <end position="191"/>
    </location>
</feature>
<evidence type="ECO:0000256" key="1">
    <source>
        <dbReference type="SAM" id="SignalP"/>
    </source>
</evidence>
<dbReference type="EMBL" id="JBHUJB010000076">
    <property type="protein sequence ID" value="MFD2160311.1"/>
    <property type="molecule type" value="Genomic_DNA"/>
</dbReference>
<comment type="caution">
    <text evidence="2">The sequence shown here is derived from an EMBL/GenBank/DDBJ whole genome shotgun (WGS) entry which is preliminary data.</text>
</comment>
<proteinExistence type="predicted"/>
<reference evidence="3" key="1">
    <citation type="journal article" date="2019" name="Int. J. Syst. Evol. Microbiol.">
        <title>The Global Catalogue of Microorganisms (GCM) 10K type strain sequencing project: providing services to taxonomists for standard genome sequencing and annotation.</title>
        <authorList>
            <consortium name="The Broad Institute Genomics Platform"/>
            <consortium name="The Broad Institute Genome Sequencing Center for Infectious Disease"/>
            <person name="Wu L."/>
            <person name="Ma J."/>
        </authorList>
    </citation>
    <scope>NUCLEOTIDE SEQUENCE [LARGE SCALE GENOMIC DNA]</scope>
    <source>
        <strain evidence="3">CCUG 57942</strain>
    </source>
</reference>
<sequence length="191" mass="21606">MKTLLTILLASSSLSFADLKQEIAHIRTQYNKIESNKDLSAKTIQTNEDFAPNSGTIKRYTNKAGITVKQTIEWGGDHGSVSRTAYFMNGEIFFIYSNMSSWQFDPNSDPNNNPSTIETVREERHYFVDGKCVRALEKMASSPKYEVALELLKKQANKEIPDTENASRLLKEAYAMLKIKSAKELETHMGL</sequence>
<organism evidence="2 3">
    <name type="scientific">Rubritalea tangerina</name>
    <dbReference type="NCBI Taxonomy" id="430798"/>
    <lineage>
        <taxon>Bacteria</taxon>
        <taxon>Pseudomonadati</taxon>
        <taxon>Verrucomicrobiota</taxon>
        <taxon>Verrucomicrobiia</taxon>
        <taxon>Verrucomicrobiales</taxon>
        <taxon>Rubritaleaceae</taxon>
        <taxon>Rubritalea</taxon>
    </lineage>
</organism>
<keyword evidence="3" id="KW-1185">Reference proteome</keyword>
<accession>A0ABW4ZEM2</accession>
<name>A0ABW4ZEM2_9BACT</name>
<evidence type="ECO:0000313" key="2">
    <source>
        <dbReference type="EMBL" id="MFD2160311.1"/>
    </source>
</evidence>
<evidence type="ECO:0000313" key="3">
    <source>
        <dbReference type="Proteomes" id="UP001597389"/>
    </source>
</evidence>